<evidence type="ECO:0000313" key="1">
    <source>
        <dbReference type="EMBL" id="CAF4841989.1"/>
    </source>
</evidence>
<proteinExistence type="predicted"/>
<comment type="caution">
    <text evidence="1">The sequence shown here is derived from an EMBL/GenBank/DDBJ whole genome shotgun (WGS) entry which is preliminary data.</text>
</comment>
<dbReference type="AlphaFoldDB" id="A0A821RG28"/>
<sequence>MRLVGCLLLPTDIRACLYEPGMGEGRIQPWIQPWAWSRQAHHSRQPTRPLVMREPCYIVHSHSLIWQHCHFILFEFKTDSKRAHFKIRIRGPFHITQFSPETVSQLTCRK</sequence>
<protein>
    <submittedName>
        <fullName evidence="1">Uncharacterized protein</fullName>
    </submittedName>
</protein>
<gene>
    <name evidence="1" type="ORF">PMACD_LOCUS6254</name>
</gene>
<dbReference type="Proteomes" id="UP000663880">
    <property type="component" value="Unassembled WGS sequence"/>
</dbReference>
<dbReference type="OrthoDB" id="7425129at2759"/>
<accession>A0A821RG28</accession>
<reference evidence="1" key="1">
    <citation type="submission" date="2021-02" db="EMBL/GenBank/DDBJ databases">
        <authorList>
            <person name="Steward A R."/>
        </authorList>
    </citation>
    <scope>NUCLEOTIDE SEQUENCE</scope>
</reference>
<dbReference type="EMBL" id="CAJOBZ010000013">
    <property type="protein sequence ID" value="CAF4841989.1"/>
    <property type="molecule type" value="Genomic_DNA"/>
</dbReference>
<organism evidence="1 2">
    <name type="scientific">Pieris macdunnoughi</name>
    <dbReference type="NCBI Taxonomy" id="345717"/>
    <lineage>
        <taxon>Eukaryota</taxon>
        <taxon>Metazoa</taxon>
        <taxon>Ecdysozoa</taxon>
        <taxon>Arthropoda</taxon>
        <taxon>Hexapoda</taxon>
        <taxon>Insecta</taxon>
        <taxon>Pterygota</taxon>
        <taxon>Neoptera</taxon>
        <taxon>Endopterygota</taxon>
        <taxon>Lepidoptera</taxon>
        <taxon>Glossata</taxon>
        <taxon>Ditrysia</taxon>
        <taxon>Papilionoidea</taxon>
        <taxon>Pieridae</taxon>
        <taxon>Pierinae</taxon>
        <taxon>Pieris</taxon>
    </lineage>
</organism>
<evidence type="ECO:0000313" key="2">
    <source>
        <dbReference type="Proteomes" id="UP000663880"/>
    </source>
</evidence>
<keyword evidence="2" id="KW-1185">Reference proteome</keyword>
<name>A0A821RG28_9NEOP</name>